<dbReference type="InterPro" id="IPR000821">
    <property type="entry name" value="Ala_racemase"/>
</dbReference>
<comment type="similarity">
    <text evidence="4">Belongs to the alanine racemase family.</text>
</comment>
<evidence type="ECO:0000256" key="5">
    <source>
        <dbReference type="PIRSR" id="PIRSR600821-50"/>
    </source>
</evidence>
<dbReference type="PANTHER" id="PTHR30511">
    <property type="entry name" value="ALANINE RACEMASE"/>
    <property type="match status" value="1"/>
</dbReference>
<dbReference type="InterPro" id="IPR009006">
    <property type="entry name" value="Ala_racemase/Decarboxylase_C"/>
</dbReference>
<dbReference type="GO" id="GO:0005829">
    <property type="term" value="C:cytosol"/>
    <property type="evidence" value="ECO:0007669"/>
    <property type="project" value="TreeGrafter"/>
</dbReference>
<dbReference type="PANTHER" id="PTHR30511:SF0">
    <property type="entry name" value="ALANINE RACEMASE, CATABOLIC-RELATED"/>
    <property type="match status" value="1"/>
</dbReference>
<dbReference type="SUPFAM" id="SSF51419">
    <property type="entry name" value="PLP-binding barrel"/>
    <property type="match status" value="1"/>
</dbReference>
<feature type="binding site" evidence="4 6">
    <location>
        <position position="302"/>
    </location>
    <ligand>
        <name>substrate</name>
    </ligand>
</feature>
<dbReference type="AlphaFoldDB" id="A0A2V2EUP1"/>
<dbReference type="NCBIfam" id="TIGR00492">
    <property type="entry name" value="alr"/>
    <property type="match status" value="1"/>
</dbReference>
<protein>
    <recommendedName>
        <fullName evidence="4">Alanine racemase</fullName>
        <ecNumber evidence="4">5.1.1.1</ecNumber>
    </recommendedName>
</protein>
<evidence type="ECO:0000256" key="4">
    <source>
        <dbReference type="HAMAP-Rule" id="MF_01201"/>
    </source>
</evidence>
<dbReference type="InterPro" id="IPR011079">
    <property type="entry name" value="Ala_racemase_C"/>
</dbReference>
<dbReference type="EC" id="5.1.1.1" evidence="4"/>
<feature type="active site" description="Proton acceptor; specific for D-alanine" evidence="4">
    <location>
        <position position="35"/>
    </location>
</feature>
<dbReference type="PRINTS" id="PR00992">
    <property type="entry name" value="ALARACEMASE"/>
</dbReference>
<dbReference type="HAMAP" id="MF_01201">
    <property type="entry name" value="Ala_racemase"/>
    <property type="match status" value="1"/>
</dbReference>
<gene>
    <name evidence="8" type="ORF">DES51_11122</name>
</gene>
<dbReference type="STRING" id="1034346.GCA_000313565_03193"/>
<organism evidence="8 9">
    <name type="scientific">Dielma fastidiosa</name>
    <dbReference type="NCBI Taxonomy" id="1034346"/>
    <lineage>
        <taxon>Bacteria</taxon>
        <taxon>Bacillati</taxon>
        <taxon>Bacillota</taxon>
        <taxon>Erysipelotrichia</taxon>
        <taxon>Erysipelotrichales</taxon>
        <taxon>Erysipelotrichaceae</taxon>
        <taxon>Dielma</taxon>
    </lineage>
</organism>
<comment type="function">
    <text evidence="4">Catalyzes the interconversion of L-alanine and D-alanine. May also act on other amino acids.</text>
</comment>
<name>A0A2V2EUP1_9FIRM</name>
<dbReference type="CDD" id="cd00430">
    <property type="entry name" value="PLPDE_III_AR"/>
    <property type="match status" value="1"/>
</dbReference>
<comment type="cofactor">
    <cofactor evidence="1 4 5">
        <name>pyridoxal 5'-phosphate</name>
        <dbReference type="ChEBI" id="CHEBI:597326"/>
    </cofactor>
</comment>
<evidence type="ECO:0000256" key="1">
    <source>
        <dbReference type="ARBA" id="ARBA00001933"/>
    </source>
</evidence>
<evidence type="ECO:0000313" key="9">
    <source>
        <dbReference type="Proteomes" id="UP000247612"/>
    </source>
</evidence>
<dbReference type="Pfam" id="PF00842">
    <property type="entry name" value="Ala_racemase_C"/>
    <property type="match status" value="1"/>
</dbReference>
<evidence type="ECO:0000256" key="2">
    <source>
        <dbReference type="ARBA" id="ARBA00022898"/>
    </source>
</evidence>
<evidence type="ECO:0000313" key="8">
    <source>
        <dbReference type="EMBL" id="PXX77279.1"/>
    </source>
</evidence>
<keyword evidence="2 4" id="KW-0663">Pyridoxal phosphate</keyword>
<dbReference type="GO" id="GO:0030170">
    <property type="term" value="F:pyridoxal phosphate binding"/>
    <property type="evidence" value="ECO:0007669"/>
    <property type="project" value="UniProtKB-UniRule"/>
</dbReference>
<feature type="modified residue" description="N6-(pyridoxal phosphate)lysine" evidence="4 5">
    <location>
        <position position="35"/>
    </location>
</feature>
<dbReference type="Pfam" id="PF01168">
    <property type="entry name" value="Ala_racemase_N"/>
    <property type="match status" value="1"/>
</dbReference>
<dbReference type="OrthoDB" id="9813814at2"/>
<dbReference type="FunFam" id="3.20.20.10:FF:000002">
    <property type="entry name" value="Alanine racemase"/>
    <property type="match status" value="1"/>
</dbReference>
<dbReference type="GO" id="GO:0030632">
    <property type="term" value="P:D-alanine biosynthetic process"/>
    <property type="evidence" value="ECO:0007669"/>
    <property type="project" value="UniProtKB-UniRule"/>
</dbReference>
<feature type="domain" description="Alanine racemase C-terminal" evidence="7">
    <location>
        <begin position="234"/>
        <end position="355"/>
    </location>
</feature>
<comment type="catalytic activity">
    <reaction evidence="4">
        <text>L-alanine = D-alanine</text>
        <dbReference type="Rhea" id="RHEA:20249"/>
        <dbReference type="ChEBI" id="CHEBI:57416"/>
        <dbReference type="ChEBI" id="CHEBI:57972"/>
        <dbReference type="EC" id="5.1.1.1"/>
    </reaction>
</comment>
<comment type="caution">
    <text evidence="8">The sequence shown here is derived from an EMBL/GenBank/DDBJ whole genome shotgun (WGS) entry which is preliminary data.</text>
</comment>
<reference evidence="8 9" key="1">
    <citation type="submission" date="2018-05" db="EMBL/GenBank/DDBJ databases">
        <title>Genomic Encyclopedia of Type Strains, Phase IV (KMG-IV): sequencing the most valuable type-strain genomes for metagenomic binning, comparative biology and taxonomic classification.</title>
        <authorList>
            <person name="Goeker M."/>
        </authorList>
    </citation>
    <scope>NUCLEOTIDE SEQUENCE [LARGE SCALE GENOMIC DNA]</scope>
    <source>
        <strain evidence="8 9">JC118</strain>
    </source>
</reference>
<dbReference type="UniPathway" id="UPA00042">
    <property type="reaction ID" value="UER00497"/>
</dbReference>
<dbReference type="EMBL" id="QJKH01000011">
    <property type="protein sequence ID" value="PXX77279.1"/>
    <property type="molecule type" value="Genomic_DNA"/>
</dbReference>
<proteinExistence type="inferred from homology"/>
<dbReference type="Proteomes" id="UP000247612">
    <property type="component" value="Unassembled WGS sequence"/>
</dbReference>
<dbReference type="InterPro" id="IPR001608">
    <property type="entry name" value="Ala_racemase_N"/>
</dbReference>
<keyword evidence="3 4" id="KW-0413">Isomerase</keyword>
<dbReference type="RefSeq" id="WP_022939473.1">
    <property type="nucleotide sequence ID" value="NZ_CABKRQ010000010.1"/>
</dbReference>
<accession>A0A2V2EUP1</accession>
<comment type="pathway">
    <text evidence="4">Amino-acid biosynthesis; D-alanine biosynthesis; D-alanine from L-alanine: step 1/1.</text>
</comment>
<dbReference type="SMART" id="SM01005">
    <property type="entry name" value="Ala_racemase_C"/>
    <property type="match status" value="1"/>
</dbReference>
<keyword evidence="9" id="KW-1185">Reference proteome</keyword>
<feature type="binding site" evidence="4 6">
    <location>
        <position position="132"/>
    </location>
    <ligand>
        <name>substrate</name>
    </ligand>
</feature>
<dbReference type="Gene3D" id="2.40.37.10">
    <property type="entry name" value="Lyase, Ornithine Decarboxylase, Chain A, domain 1"/>
    <property type="match status" value="1"/>
</dbReference>
<evidence type="ECO:0000259" key="7">
    <source>
        <dbReference type="SMART" id="SM01005"/>
    </source>
</evidence>
<sequence length="372" mass="41774">MFYRDTWAEINLDALRHNCREIQKLTNKKMIAVLKANAYGHCDYWVAKTAMEEGAAMVAVAYLDEALSLRKQGFTSDILVLGHIRAADIPLAQTHRITLTVLSLDWLNECLACHDDLSHLKFHLKVDSGMNRIGMKTSDEMNNAIALIMQHNGIVEGIYTHYACADEDDLNYCEMQYHTFKTLVDRLSIKPKWIHCENSAAILQFPDELTNAVRAGLILYGVSPISTSVDFQPVLSLFSKITCVKQIHAGECVGYGATYTAKGDEWIATLPIGYADGFIRANQGRSMIVDGEEVEIVGRICMDQCMIRLNSSKPLGTPVEIISKQMPVTRVAEELNTISYEILCLLSDRIPRVIMEKGKQKAIVNLRLHETY</sequence>
<evidence type="ECO:0000256" key="3">
    <source>
        <dbReference type="ARBA" id="ARBA00023235"/>
    </source>
</evidence>
<feature type="active site" description="Proton acceptor; specific for L-alanine" evidence="4">
    <location>
        <position position="255"/>
    </location>
</feature>
<dbReference type="InterPro" id="IPR029066">
    <property type="entry name" value="PLP-binding_barrel"/>
</dbReference>
<dbReference type="SUPFAM" id="SSF50621">
    <property type="entry name" value="Alanine racemase C-terminal domain-like"/>
    <property type="match status" value="1"/>
</dbReference>
<dbReference type="GO" id="GO:0008784">
    <property type="term" value="F:alanine racemase activity"/>
    <property type="evidence" value="ECO:0007669"/>
    <property type="project" value="UniProtKB-UniRule"/>
</dbReference>
<dbReference type="Gene3D" id="3.20.20.10">
    <property type="entry name" value="Alanine racemase"/>
    <property type="match status" value="1"/>
</dbReference>
<evidence type="ECO:0000256" key="6">
    <source>
        <dbReference type="PIRSR" id="PIRSR600821-52"/>
    </source>
</evidence>
<dbReference type="GO" id="GO:0009252">
    <property type="term" value="P:peptidoglycan biosynthetic process"/>
    <property type="evidence" value="ECO:0007669"/>
    <property type="project" value="TreeGrafter"/>
</dbReference>